<dbReference type="EMBL" id="BAAAEW010000042">
    <property type="protein sequence ID" value="GAA0765456.1"/>
    <property type="molecule type" value="Genomic_DNA"/>
</dbReference>
<dbReference type="Proteomes" id="UP001500279">
    <property type="component" value="Unassembled WGS sequence"/>
</dbReference>
<gene>
    <name evidence="2" type="ORF">GCM10009107_52610</name>
</gene>
<feature type="compositionally biased region" description="Basic and acidic residues" evidence="1">
    <location>
        <begin position="64"/>
        <end position="73"/>
    </location>
</feature>
<name>A0ABP3VP43_9BURK</name>
<evidence type="ECO:0000256" key="1">
    <source>
        <dbReference type="SAM" id="MobiDB-lite"/>
    </source>
</evidence>
<organism evidence="2 3">
    <name type="scientific">Ideonella azotifigens</name>
    <dbReference type="NCBI Taxonomy" id="513160"/>
    <lineage>
        <taxon>Bacteria</taxon>
        <taxon>Pseudomonadati</taxon>
        <taxon>Pseudomonadota</taxon>
        <taxon>Betaproteobacteria</taxon>
        <taxon>Burkholderiales</taxon>
        <taxon>Sphaerotilaceae</taxon>
        <taxon>Ideonella</taxon>
    </lineage>
</organism>
<evidence type="ECO:0000313" key="2">
    <source>
        <dbReference type="EMBL" id="GAA0765456.1"/>
    </source>
</evidence>
<keyword evidence="3" id="KW-1185">Reference proteome</keyword>
<accession>A0ABP3VP43</accession>
<sequence>MSQRPATQAISPPIAPTPFDATLLVQPDELPEAAQATLMRQEPCTACNEQAHTEGRLCMSRGTEPWDSRHVVPEDDNAYGVRRVDDATGHDTRHEGAQG</sequence>
<dbReference type="RefSeq" id="WP_141290153.1">
    <property type="nucleotide sequence ID" value="NZ_BAAAEW010000042.1"/>
</dbReference>
<proteinExistence type="predicted"/>
<protein>
    <recommendedName>
        <fullName evidence="4">HNH endonuclease</fullName>
    </recommendedName>
</protein>
<evidence type="ECO:0000313" key="3">
    <source>
        <dbReference type="Proteomes" id="UP001500279"/>
    </source>
</evidence>
<evidence type="ECO:0008006" key="4">
    <source>
        <dbReference type="Google" id="ProtNLM"/>
    </source>
</evidence>
<comment type="caution">
    <text evidence="2">The sequence shown here is derived from an EMBL/GenBank/DDBJ whole genome shotgun (WGS) entry which is preliminary data.</text>
</comment>
<feature type="region of interest" description="Disordered" evidence="1">
    <location>
        <begin position="63"/>
        <end position="99"/>
    </location>
</feature>
<reference evidence="3" key="1">
    <citation type="journal article" date="2019" name="Int. J. Syst. Evol. Microbiol.">
        <title>The Global Catalogue of Microorganisms (GCM) 10K type strain sequencing project: providing services to taxonomists for standard genome sequencing and annotation.</title>
        <authorList>
            <consortium name="The Broad Institute Genomics Platform"/>
            <consortium name="The Broad Institute Genome Sequencing Center for Infectious Disease"/>
            <person name="Wu L."/>
            <person name="Ma J."/>
        </authorList>
    </citation>
    <scope>NUCLEOTIDE SEQUENCE [LARGE SCALE GENOMIC DNA]</scope>
    <source>
        <strain evidence="3">JCM 15503</strain>
    </source>
</reference>
<feature type="compositionally biased region" description="Basic and acidic residues" evidence="1">
    <location>
        <begin position="82"/>
        <end position="99"/>
    </location>
</feature>